<reference evidence="4" key="1">
    <citation type="submission" date="2024-04" db="EMBL/GenBank/DDBJ databases">
        <authorList>
            <person name="Shaw F."/>
            <person name="Minotto A."/>
        </authorList>
    </citation>
    <scope>NUCLEOTIDE SEQUENCE [LARGE SCALE GENOMIC DNA]</scope>
</reference>
<gene>
    <name evidence="3" type="ORF">GFSPODELE1_LOCUS2140</name>
</gene>
<dbReference type="SUPFAM" id="SSF56112">
    <property type="entry name" value="Protein kinase-like (PK-like)"/>
    <property type="match status" value="1"/>
</dbReference>
<organism evidence="3 4">
    <name type="scientific">Somion occarium</name>
    <dbReference type="NCBI Taxonomy" id="3059160"/>
    <lineage>
        <taxon>Eukaryota</taxon>
        <taxon>Fungi</taxon>
        <taxon>Dikarya</taxon>
        <taxon>Basidiomycota</taxon>
        <taxon>Agaricomycotina</taxon>
        <taxon>Agaricomycetes</taxon>
        <taxon>Polyporales</taxon>
        <taxon>Cerrenaceae</taxon>
        <taxon>Somion</taxon>
    </lineage>
</organism>
<feature type="domain" description="Fungal-type protein kinase" evidence="2">
    <location>
        <begin position="399"/>
        <end position="573"/>
    </location>
</feature>
<dbReference type="Proteomes" id="UP001497453">
    <property type="component" value="Chromosome 10"/>
</dbReference>
<keyword evidence="4" id="KW-1185">Reference proteome</keyword>
<dbReference type="InterPro" id="IPR011009">
    <property type="entry name" value="Kinase-like_dom_sf"/>
</dbReference>
<feature type="compositionally biased region" description="Polar residues" evidence="1">
    <location>
        <begin position="734"/>
        <end position="750"/>
    </location>
</feature>
<feature type="domain" description="Fungal-type protein kinase" evidence="2">
    <location>
        <begin position="770"/>
        <end position="813"/>
    </location>
</feature>
<accession>A0ABP1CW89</accession>
<evidence type="ECO:0000256" key="1">
    <source>
        <dbReference type="SAM" id="MobiDB-lite"/>
    </source>
</evidence>
<evidence type="ECO:0000313" key="4">
    <source>
        <dbReference type="Proteomes" id="UP001497453"/>
    </source>
</evidence>
<dbReference type="PANTHER" id="PTHR38248:SF2">
    <property type="entry name" value="FUNK1 11"/>
    <property type="match status" value="1"/>
</dbReference>
<feature type="domain" description="Fungal-type protein kinase" evidence="2">
    <location>
        <begin position="576"/>
        <end position="705"/>
    </location>
</feature>
<dbReference type="Gene3D" id="1.10.510.10">
    <property type="entry name" value="Transferase(Phosphotransferase) domain 1"/>
    <property type="match status" value="1"/>
</dbReference>
<name>A0ABP1CW89_9APHY</name>
<feature type="compositionally biased region" description="Basic and acidic residues" evidence="1">
    <location>
        <begin position="311"/>
        <end position="325"/>
    </location>
</feature>
<dbReference type="InterPro" id="IPR040976">
    <property type="entry name" value="Pkinase_fungal"/>
</dbReference>
<sequence>MGLFNSLLFHNYLPGDCHHSDTCHSHFYSLALDTDFDADFDIIMDDATLPQDVEMHDEARDTVAPLDETKNRIRNQRRLPGREVASVQVPQTTAEAVVPGFRNAISLPLQSQMTPLKPSLSAIEMDDGVCDPELKAFIQTEFKKNVIRDYPIIDFIDRAWHTTPSQIPPGDYALAQEQCKDYLGAARYSKMSKLRKLGEDGPPLIGLAERAETRACVAFQALFEKLAALVLDRWKEEDAEAAAEMERTRFQGTLRFLNEKIVKGNYANIKPDFGYVTENGENVDAISWDAFGLFGELKKADGVSGPIGARNVDKSLLDPEREELYKPPPVRKSRKRSKPDSPVEEGPSSKQRRDSQSDSVLTRKPKPDEGVPKTPSAAKLTPQETALLKFNEDEEENYSEFTNNEVQAAKYLNELLSHGARNYATGFLVENKKISLWYGDRFGIIKSRLFNFIEEPHYFLLMVTAIFRASDADLGFCPLIRNVPTNHLSYDGATLKVPAAVDISNKAIPGDVEFEVSLTEPESIFTAYGTVGRGTTVVPITAVGPKNCRRFGKERLVAKMSWQPVKRYEEGHIRTIRQTLKKSKNKSARAALAYIVDLKCSSTLAINDPNVNLPRAFMTQLPEIPEDERRNFCMLVMKEYLPLQLIDTADELKRVFRDVVTGHHWAWTVAEVLHRDLSISNVMFHRRRGRVIGVLCDWDLAETKKYLSQDPELAIDKGNYEAYARLYTTANDSKTCENTNGTSTKTTNRPAKQLDNEPTVDEDQDDDSVRRRKAKYRTGTGPFMALDLLAAGPAPTHLYRHDLESFFWVLVWFIATHNPVIHALGRINQWQGSDLQAVFAAKATFLANDQAAEKLLKRRHSQYGKILVNTVEPLVNLFHVLQIKEGKLTVLRRAYIKAYLAGDQPQLRNVGEKLVCKVRARNDFITYETFMSYL</sequence>
<dbReference type="EMBL" id="OZ037953">
    <property type="protein sequence ID" value="CAL1698397.1"/>
    <property type="molecule type" value="Genomic_DNA"/>
</dbReference>
<proteinExistence type="predicted"/>
<dbReference type="PANTHER" id="PTHR38248">
    <property type="entry name" value="FUNK1 6"/>
    <property type="match status" value="1"/>
</dbReference>
<dbReference type="Pfam" id="PF17667">
    <property type="entry name" value="Pkinase_fungal"/>
    <property type="match status" value="3"/>
</dbReference>
<protein>
    <recommendedName>
        <fullName evidence="2">Fungal-type protein kinase domain-containing protein</fullName>
    </recommendedName>
</protein>
<feature type="region of interest" description="Disordered" evidence="1">
    <location>
        <begin position="734"/>
        <end position="771"/>
    </location>
</feature>
<evidence type="ECO:0000259" key="2">
    <source>
        <dbReference type="Pfam" id="PF17667"/>
    </source>
</evidence>
<feature type="region of interest" description="Disordered" evidence="1">
    <location>
        <begin position="304"/>
        <end position="384"/>
    </location>
</feature>
<evidence type="ECO:0000313" key="3">
    <source>
        <dbReference type="EMBL" id="CAL1698397.1"/>
    </source>
</evidence>